<feature type="transmembrane region" description="Helical" evidence="12">
    <location>
        <begin position="190"/>
        <end position="216"/>
    </location>
</feature>
<dbReference type="NCBIfam" id="TIGR01512">
    <property type="entry name" value="ATPase-IB2_Cd"/>
    <property type="match status" value="1"/>
</dbReference>
<protein>
    <submittedName>
        <fullName evidence="15">Heavy metal translocating P-type ATPase</fullName>
    </submittedName>
</protein>
<dbReference type="InterPro" id="IPR008250">
    <property type="entry name" value="ATPase_P-typ_transduc_dom_A_sf"/>
</dbReference>
<organism evidence="15 16">
    <name type="scientific">Deinococcus taklimakanensis</name>
    <dbReference type="NCBI Taxonomy" id="536443"/>
    <lineage>
        <taxon>Bacteria</taxon>
        <taxon>Thermotogati</taxon>
        <taxon>Deinococcota</taxon>
        <taxon>Deinococci</taxon>
        <taxon>Deinococcales</taxon>
        <taxon>Deinococcaceae</taxon>
        <taxon>Deinococcus</taxon>
    </lineage>
</organism>
<feature type="transmembrane region" description="Helical" evidence="12">
    <location>
        <begin position="412"/>
        <end position="433"/>
    </location>
</feature>
<dbReference type="InterPro" id="IPR059000">
    <property type="entry name" value="ATPase_P-type_domA"/>
</dbReference>
<dbReference type="PROSITE" id="PS01047">
    <property type="entry name" value="HMA_1"/>
    <property type="match status" value="2"/>
</dbReference>
<feature type="compositionally biased region" description="Low complexity" evidence="13">
    <location>
        <begin position="160"/>
        <end position="171"/>
    </location>
</feature>
<dbReference type="Pfam" id="PF00122">
    <property type="entry name" value="E1-E2_ATPase"/>
    <property type="match status" value="1"/>
</dbReference>
<dbReference type="Gene3D" id="3.30.70.100">
    <property type="match status" value="2"/>
</dbReference>
<dbReference type="PRINTS" id="PR00941">
    <property type="entry name" value="CDATPASE"/>
</dbReference>
<comment type="similarity">
    <text evidence="2 12">Belongs to the cation transport ATPase (P-type) (TC 3.A.3) family. Type IB subfamily.</text>
</comment>
<comment type="subcellular location">
    <subcellularLocation>
        <location evidence="1">Cell membrane</location>
        <topology evidence="1">Multi-pass membrane protein</topology>
    </subcellularLocation>
</comment>
<dbReference type="CDD" id="cd07546">
    <property type="entry name" value="P-type_ATPase_Pb_Zn_Cd2-like"/>
    <property type="match status" value="1"/>
</dbReference>
<dbReference type="InterPro" id="IPR023214">
    <property type="entry name" value="HAD_sf"/>
</dbReference>
<dbReference type="CDD" id="cd00371">
    <property type="entry name" value="HMA"/>
    <property type="match status" value="2"/>
</dbReference>
<dbReference type="Proteomes" id="UP001597475">
    <property type="component" value="Unassembled WGS sequence"/>
</dbReference>
<dbReference type="Pfam" id="PF00403">
    <property type="entry name" value="HMA"/>
    <property type="match status" value="2"/>
</dbReference>
<dbReference type="PRINTS" id="PR00119">
    <property type="entry name" value="CATATPASE"/>
</dbReference>
<keyword evidence="11 12" id="KW-0472">Membrane</keyword>
<dbReference type="InterPro" id="IPR036163">
    <property type="entry name" value="HMA_dom_sf"/>
</dbReference>
<keyword evidence="8 12" id="KW-0067">ATP-binding</keyword>
<dbReference type="InterPro" id="IPR001757">
    <property type="entry name" value="P_typ_ATPase"/>
</dbReference>
<gene>
    <name evidence="15" type="ORF">ACFSR9_06795</name>
</gene>
<reference evidence="16" key="1">
    <citation type="journal article" date="2019" name="Int. J. Syst. Evol. Microbiol.">
        <title>The Global Catalogue of Microorganisms (GCM) 10K type strain sequencing project: providing services to taxonomists for standard genome sequencing and annotation.</title>
        <authorList>
            <consortium name="The Broad Institute Genomics Platform"/>
            <consortium name="The Broad Institute Genome Sequencing Center for Infectious Disease"/>
            <person name="Wu L."/>
            <person name="Ma J."/>
        </authorList>
    </citation>
    <scope>NUCLEOTIDE SEQUENCE [LARGE SCALE GENOMIC DNA]</scope>
    <source>
        <strain evidence="16">KCTC 33842</strain>
    </source>
</reference>
<evidence type="ECO:0000256" key="6">
    <source>
        <dbReference type="ARBA" id="ARBA00022723"/>
    </source>
</evidence>
<dbReference type="PROSITE" id="PS00154">
    <property type="entry name" value="ATPASE_E1_E2"/>
    <property type="match status" value="1"/>
</dbReference>
<dbReference type="SUPFAM" id="SSF56784">
    <property type="entry name" value="HAD-like"/>
    <property type="match status" value="1"/>
</dbReference>
<evidence type="ECO:0000256" key="13">
    <source>
        <dbReference type="SAM" id="MobiDB-lite"/>
    </source>
</evidence>
<dbReference type="InterPro" id="IPR023298">
    <property type="entry name" value="ATPase_P-typ_TM_dom_sf"/>
</dbReference>
<feature type="transmembrane region" description="Helical" evidence="12">
    <location>
        <begin position="245"/>
        <end position="272"/>
    </location>
</feature>
<evidence type="ECO:0000256" key="9">
    <source>
        <dbReference type="ARBA" id="ARBA00022967"/>
    </source>
</evidence>
<dbReference type="InterPro" id="IPR027256">
    <property type="entry name" value="P-typ_ATPase_IB"/>
</dbReference>
<dbReference type="PANTHER" id="PTHR48085">
    <property type="entry name" value="CADMIUM/ZINC-TRANSPORTING ATPASE HMA2-RELATED"/>
    <property type="match status" value="1"/>
</dbReference>
<evidence type="ECO:0000256" key="10">
    <source>
        <dbReference type="ARBA" id="ARBA00022989"/>
    </source>
</evidence>
<keyword evidence="10 12" id="KW-1133">Transmembrane helix</keyword>
<dbReference type="InterPro" id="IPR017969">
    <property type="entry name" value="Heavy-metal-associated_CS"/>
</dbReference>
<dbReference type="NCBIfam" id="TIGR01525">
    <property type="entry name" value="ATPase-IB_hvy"/>
    <property type="match status" value="1"/>
</dbReference>
<dbReference type="InterPro" id="IPR023299">
    <property type="entry name" value="ATPase_P-typ_cyto_dom_N"/>
</dbReference>
<evidence type="ECO:0000256" key="3">
    <source>
        <dbReference type="ARBA" id="ARBA00022475"/>
    </source>
</evidence>
<dbReference type="SUPFAM" id="SSF81653">
    <property type="entry name" value="Calcium ATPase, transduction domain A"/>
    <property type="match status" value="1"/>
</dbReference>
<keyword evidence="5 12" id="KW-0812">Transmembrane</keyword>
<evidence type="ECO:0000313" key="16">
    <source>
        <dbReference type="Proteomes" id="UP001597475"/>
    </source>
</evidence>
<comment type="caution">
    <text evidence="15">The sequence shown here is derived from an EMBL/GenBank/DDBJ whole genome shotgun (WGS) entry which is preliminary data.</text>
</comment>
<keyword evidence="4" id="KW-0597">Phosphoprotein</keyword>
<dbReference type="SFLD" id="SFLDF00027">
    <property type="entry name" value="p-type_atpase"/>
    <property type="match status" value="1"/>
</dbReference>
<dbReference type="InterPro" id="IPR044492">
    <property type="entry name" value="P_typ_ATPase_HD_dom"/>
</dbReference>
<evidence type="ECO:0000256" key="12">
    <source>
        <dbReference type="RuleBase" id="RU362081"/>
    </source>
</evidence>
<name>A0ABW5P1E8_9DEIO</name>
<dbReference type="RefSeq" id="WP_386844279.1">
    <property type="nucleotide sequence ID" value="NZ_JBHUMK010000028.1"/>
</dbReference>
<dbReference type="NCBIfam" id="TIGR01511">
    <property type="entry name" value="ATPase-IB1_Cu"/>
    <property type="match status" value="1"/>
</dbReference>
<evidence type="ECO:0000256" key="8">
    <source>
        <dbReference type="ARBA" id="ARBA00022840"/>
    </source>
</evidence>
<dbReference type="NCBIfam" id="TIGR01494">
    <property type="entry name" value="ATPase_P-type"/>
    <property type="match status" value="1"/>
</dbReference>
<evidence type="ECO:0000256" key="5">
    <source>
        <dbReference type="ARBA" id="ARBA00022692"/>
    </source>
</evidence>
<evidence type="ECO:0000256" key="4">
    <source>
        <dbReference type="ARBA" id="ARBA00022553"/>
    </source>
</evidence>
<dbReference type="InterPro" id="IPR006121">
    <property type="entry name" value="HMA_dom"/>
</dbReference>
<evidence type="ECO:0000256" key="1">
    <source>
        <dbReference type="ARBA" id="ARBA00004651"/>
    </source>
</evidence>
<proteinExistence type="inferred from homology"/>
<keyword evidence="3 12" id="KW-1003">Cell membrane</keyword>
<dbReference type="Gene3D" id="2.70.150.10">
    <property type="entry name" value="Calcium-transporting ATPase, cytoplasmic transduction domain A"/>
    <property type="match status" value="1"/>
</dbReference>
<evidence type="ECO:0000313" key="15">
    <source>
        <dbReference type="EMBL" id="MFD2609146.1"/>
    </source>
</evidence>
<dbReference type="InterPro" id="IPR051014">
    <property type="entry name" value="Cation_Transport_ATPase_IB"/>
</dbReference>
<feature type="transmembrane region" description="Helical" evidence="12">
    <location>
        <begin position="439"/>
        <end position="463"/>
    </location>
</feature>
<dbReference type="SUPFAM" id="SSF55008">
    <property type="entry name" value="HMA, heavy metal-associated domain"/>
    <property type="match status" value="2"/>
</dbReference>
<dbReference type="InterPro" id="IPR036412">
    <property type="entry name" value="HAD-like_sf"/>
</dbReference>
<sequence length="796" mass="83298">MTSSPPTSSTHLRYFVERMDCADCARTVQSALTRLPGVDAPQVNFTTQTLSLTLDEARLPRERLEQTLRSLGYPPTLEAAPVVTSSAPLRYFVNNMDCADCANKVQGVVTRLAGVGEPRVNFTTQMLSLTLDETRTPRASLEQALRSIGYPPELQGEVNPTSSTASTTPVAPRPARVELPWYQTGKGRNVLLTGGLLVLALLFSLIAPGFAFWAYAAATAIGTWPLLRKAVASARLGEPFTINTLISVAAIGAIAIGEAAEGALVVFLFAIGELLENVAAGRARAGIQALAALAPKTALLLEGGQTREVPVEGLQVGQFVRVQPGGRVPADGTITEGDSNLDDSPVTGESVPVHKRPGDPVYAGSINTDGVLTVRVEREASDNTIARIIHLVEEAESSKAPTARFIDRFSRWYTPAAMAVAFLFAVLPPLLFGQPWNEWIYKGVALLLIACPCALVLSVPAAVTSGISAGARRGLLIKGGAALETIGSVSTVAFDKTGTLTENKPQVTDVIGLRAPEQEVVLLAAAVETGSAHPLAKAILARAQGQAVPAAQDAKAISGKAVTATVQGRALAVGSPRYAVEVASLSPDEQAQIARLEEQGKTVVVVLDGRQVLGLLAIRDEPRADAKEAVARLKGLGVRSLMLTGDNARTGNAIARDLGLDVEAELLPEDKLQRIAALKASGKVAMVGDGINDAPALAQSDVGIAMGGGTDVALETADAALLRHSVIGVAELVQLSRAVMTNIRQNVAFALGLKAIFLVTTLLGITGLWPAILSDTGATVLVTANALRLLRFKPGV</sequence>
<feature type="region of interest" description="Disordered" evidence="13">
    <location>
        <begin position="327"/>
        <end position="354"/>
    </location>
</feature>
<feature type="transmembrane region" description="Helical" evidence="12">
    <location>
        <begin position="747"/>
        <end position="765"/>
    </location>
</feature>
<accession>A0ABW5P1E8</accession>
<dbReference type="Pfam" id="PF00702">
    <property type="entry name" value="Hydrolase"/>
    <property type="match status" value="1"/>
</dbReference>
<feature type="domain" description="HMA" evidence="14">
    <location>
        <begin position="10"/>
        <end position="76"/>
    </location>
</feature>
<dbReference type="Gene3D" id="3.40.1110.10">
    <property type="entry name" value="Calcium-transporting ATPase, cytoplasmic domain N"/>
    <property type="match status" value="1"/>
</dbReference>
<evidence type="ECO:0000256" key="7">
    <source>
        <dbReference type="ARBA" id="ARBA00022741"/>
    </source>
</evidence>
<dbReference type="PANTHER" id="PTHR48085:SF5">
    <property type="entry name" value="CADMIUM_ZINC-TRANSPORTING ATPASE HMA4-RELATED"/>
    <property type="match status" value="1"/>
</dbReference>
<evidence type="ECO:0000256" key="2">
    <source>
        <dbReference type="ARBA" id="ARBA00006024"/>
    </source>
</evidence>
<keyword evidence="16" id="KW-1185">Reference proteome</keyword>
<keyword evidence="6 12" id="KW-0479">Metal-binding</keyword>
<evidence type="ECO:0000259" key="14">
    <source>
        <dbReference type="PROSITE" id="PS50846"/>
    </source>
</evidence>
<dbReference type="PROSITE" id="PS50846">
    <property type="entry name" value="HMA_2"/>
    <property type="match status" value="2"/>
</dbReference>
<dbReference type="EMBL" id="JBHUMK010000028">
    <property type="protein sequence ID" value="MFD2609146.1"/>
    <property type="molecule type" value="Genomic_DNA"/>
</dbReference>
<dbReference type="SFLD" id="SFLDS00003">
    <property type="entry name" value="Haloacid_Dehalogenase"/>
    <property type="match status" value="1"/>
</dbReference>
<dbReference type="InterPro" id="IPR018303">
    <property type="entry name" value="ATPase_P-typ_P_site"/>
</dbReference>
<keyword evidence="9" id="KW-1278">Translocase</keyword>
<dbReference type="SUPFAM" id="SSF81665">
    <property type="entry name" value="Calcium ATPase, transmembrane domain M"/>
    <property type="match status" value="1"/>
</dbReference>
<evidence type="ECO:0000256" key="11">
    <source>
        <dbReference type="ARBA" id="ARBA00023136"/>
    </source>
</evidence>
<dbReference type="SUPFAM" id="SSF81660">
    <property type="entry name" value="Metal cation-transporting ATPase, ATP-binding domain N"/>
    <property type="match status" value="1"/>
</dbReference>
<keyword evidence="7 12" id="KW-0547">Nucleotide-binding</keyword>
<feature type="region of interest" description="Disordered" evidence="13">
    <location>
        <begin position="152"/>
        <end position="171"/>
    </location>
</feature>
<dbReference type="Gene3D" id="3.40.50.1000">
    <property type="entry name" value="HAD superfamily/HAD-like"/>
    <property type="match status" value="1"/>
</dbReference>
<dbReference type="SFLD" id="SFLDG00002">
    <property type="entry name" value="C1.7:_P-type_atpase_like"/>
    <property type="match status" value="1"/>
</dbReference>
<feature type="domain" description="HMA" evidence="14">
    <location>
        <begin position="87"/>
        <end position="153"/>
    </location>
</feature>